<dbReference type="PANTHER" id="PTHR46890:SF50">
    <property type="entry name" value="RNA-DIRECTED DNA POLYMERASE, EUKARYOTA, REVERSE TRANSCRIPTASE ZINC-BINDING DOMAIN PROTEIN-RELATED"/>
    <property type="match status" value="1"/>
</dbReference>
<accession>A0A0V0HJR2</accession>
<dbReference type="SUPFAM" id="SSF56672">
    <property type="entry name" value="DNA/RNA polymerases"/>
    <property type="match status" value="1"/>
</dbReference>
<reference evidence="2" key="1">
    <citation type="submission" date="2015-12" db="EMBL/GenBank/DDBJ databases">
        <title>Gene expression during late stages of embryo sac development: a critical building block for successful pollen-pistil interactions.</title>
        <authorList>
            <person name="Liu Y."/>
            <person name="Joly V."/>
            <person name="Sabar M."/>
            <person name="Matton D.P."/>
        </authorList>
    </citation>
    <scope>NUCLEOTIDE SEQUENCE</scope>
</reference>
<evidence type="ECO:0000259" key="1">
    <source>
        <dbReference type="PROSITE" id="PS50878"/>
    </source>
</evidence>
<dbReference type="InterPro" id="IPR000477">
    <property type="entry name" value="RT_dom"/>
</dbReference>
<dbReference type="EMBL" id="GEDG01018766">
    <property type="protein sequence ID" value="JAP20509.1"/>
    <property type="molecule type" value="Transcribed_RNA"/>
</dbReference>
<dbReference type="InterPro" id="IPR052343">
    <property type="entry name" value="Retrotransposon-Effector_Assoc"/>
</dbReference>
<evidence type="ECO:0000313" key="2">
    <source>
        <dbReference type="EMBL" id="JAP20509.1"/>
    </source>
</evidence>
<dbReference type="PROSITE" id="PS50878">
    <property type="entry name" value="RT_POL"/>
    <property type="match status" value="1"/>
</dbReference>
<dbReference type="InterPro" id="IPR043502">
    <property type="entry name" value="DNA/RNA_pol_sf"/>
</dbReference>
<organism evidence="2">
    <name type="scientific">Solanum chacoense</name>
    <name type="common">Chaco potato</name>
    <dbReference type="NCBI Taxonomy" id="4108"/>
    <lineage>
        <taxon>Eukaryota</taxon>
        <taxon>Viridiplantae</taxon>
        <taxon>Streptophyta</taxon>
        <taxon>Embryophyta</taxon>
        <taxon>Tracheophyta</taxon>
        <taxon>Spermatophyta</taxon>
        <taxon>Magnoliopsida</taxon>
        <taxon>eudicotyledons</taxon>
        <taxon>Gunneridae</taxon>
        <taxon>Pentapetalae</taxon>
        <taxon>asterids</taxon>
        <taxon>lamiids</taxon>
        <taxon>Solanales</taxon>
        <taxon>Solanaceae</taxon>
        <taxon>Solanoideae</taxon>
        <taxon>Solaneae</taxon>
        <taxon>Solanum</taxon>
    </lineage>
</organism>
<name>A0A0V0HJR2_SOLCH</name>
<sequence length="161" mass="17942">MDKLVDSQQMAFIQGIQIMDAVLIANEAVDSRISQKMLGILCKLDIGKAYDHVNWGFLINTLKRMGFGEKWIKWIRFCISTVKFSVVINGSPEGFFAAQRGIRQGDPLSPFPFILAVEGLNNMIKTTKVNGWLSGFEVAKNNGESLEVTHLQYADDIIGNS</sequence>
<feature type="domain" description="Reverse transcriptase" evidence="1">
    <location>
        <begin position="1"/>
        <end position="161"/>
    </location>
</feature>
<dbReference type="Pfam" id="PF00078">
    <property type="entry name" value="RVT_1"/>
    <property type="match status" value="1"/>
</dbReference>
<dbReference type="PANTHER" id="PTHR46890">
    <property type="entry name" value="NON-LTR RETROLELEMENT REVERSE TRANSCRIPTASE-LIKE PROTEIN-RELATED"/>
    <property type="match status" value="1"/>
</dbReference>
<proteinExistence type="predicted"/>
<dbReference type="AlphaFoldDB" id="A0A0V0HJR2"/>
<protein>
    <submittedName>
        <fullName evidence="2">Putative ovule protein</fullName>
    </submittedName>
</protein>